<evidence type="ECO:0000313" key="3">
    <source>
        <dbReference type="Proteomes" id="UP001157379"/>
    </source>
</evidence>
<feature type="domain" description="Peptidase C51" evidence="1">
    <location>
        <begin position="1"/>
        <end position="93"/>
    </location>
</feature>
<reference evidence="2" key="1">
    <citation type="journal article" date="2023" name="Gut Microbes">
        <title>Characterization of Bifidobacterium kashiwanohense that utilizes both milk- and plant-derived oligosaccharides.</title>
        <authorList>
            <person name="Orihara K."/>
            <person name="Yahagi K."/>
            <person name="Saito Y."/>
            <person name="Watanabe Y."/>
            <person name="Sasai T."/>
            <person name="Hara T."/>
            <person name="Tsukuda N."/>
            <person name="Oki K."/>
            <person name="Fujimoto J."/>
            <person name="Matsuki T."/>
        </authorList>
    </citation>
    <scope>NUCLEOTIDE SEQUENCE</scope>
    <source>
        <strain evidence="2">YIT 13057</strain>
    </source>
</reference>
<name>A0AAJ1UP50_9BIFI</name>
<reference evidence="2" key="2">
    <citation type="submission" date="2023-04" db="EMBL/GenBank/DDBJ databases">
        <authorList>
            <person name="Orihara K."/>
        </authorList>
    </citation>
    <scope>NUCLEOTIDE SEQUENCE</scope>
    <source>
        <strain evidence="2">YIT 13057</strain>
    </source>
</reference>
<dbReference type="Proteomes" id="UP001157379">
    <property type="component" value="Unassembled WGS sequence"/>
</dbReference>
<dbReference type="InterPro" id="IPR038765">
    <property type="entry name" value="Papain-like_cys_pep_sf"/>
</dbReference>
<dbReference type="InterPro" id="IPR007921">
    <property type="entry name" value="CHAP_dom"/>
</dbReference>
<dbReference type="Gene3D" id="3.90.1720.10">
    <property type="entry name" value="endopeptidase domain like (from Nostoc punctiforme)"/>
    <property type="match status" value="1"/>
</dbReference>
<organism evidence="2 3">
    <name type="scientific">Bifidobacterium catenulatum subsp. kashiwanohense</name>
    <dbReference type="NCBI Taxonomy" id="630129"/>
    <lineage>
        <taxon>Bacteria</taxon>
        <taxon>Bacillati</taxon>
        <taxon>Actinomycetota</taxon>
        <taxon>Actinomycetes</taxon>
        <taxon>Bifidobacteriales</taxon>
        <taxon>Bifidobacteriaceae</taxon>
        <taxon>Bifidobacterium</taxon>
    </lineage>
</organism>
<accession>A0AAJ1UP50</accession>
<protein>
    <submittedName>
        <fullName evidence="2">CHAP domain-containing protein</fullName>
    </submittedName>
</protein>
<dbReference type="EMBL" id="JAOPMD010000015">
    <property type="protein sequence ID" value="MDH7899997.1"/>
    <property type="molecule type" value="Genomic_DNA"/>
</dbReference>
<comment type="caution">
    <text evidence="2">The sequence shown here is derived from an EMBL/GenBank/DDBJ whole genome shotgun (WGS) entry which is preliminary data.</text>
</comment>
<dbReference type="AlphaFoldDB" id="A0AAJ1UP50"/>
<proteinExistence type="predicted"/>
<dbReference type="Pfam" id="PF05257">
    <property type="entry name" value="CHAP"/>
    <property type="match status" value="1"/>
</dbReference>
<dbReference type="PROSITE" id="PS50911">
    <property type="entry name" value="CHAP"/>
    <property type="match status" value="1"/>
</dbReference>
<dbReference type="SUPFAM" id="SSF54001">
    <property type="entry name" value="Cysteine proteinases"/>
    <property type="match status" value="1"/>
</dbReference>
<evidence type="ECO:0000259" key="1">
    <source>
        <dbReference type="PROSITE" id="PS50911"/>
    </source>
</evidence>
<evidence type="ECO:0000313" key="2">
    <source>
        <dbReference type="EMBL" id="MDH7899997.1"/>
    </source>
</evidence>
<gene>
    <name evidence="2" type="ORF">OB936_07255</name>
</gene>
<sequence>MPGWGNAATWAGSAASAGYTVDGSPSAGSVIVFQPGVLGASAGYGHVAMVEEVRGDGSILISESNVLGLGVVSTREISASQLAAAGSGVRYIH</sequence>